<evidence type="ECO:0000256" key="6">
    <source>
        <dbReference type="ARBA" id="ARBA00034617"/>
    </source>
</evidence>
<evidence type="ECO:0000256" key="5">
    <source>
        <dbReference type="ARBA" id="ARBA00022840"/>
    </source>
</evidence>
<dbReference type="GO" id="GO:0005634">
    <property type="term" value="C:nucleus"/>
    <property type="evidence" value="ECO:0007669"/>
    <property type="project" value="TreeGrafter"/>
</dbReference>
<dbReference type="PROSITE" id="PS51194">
    <property type="entry name" value="HELICASE_CTER"/>
    <property type="match status" value="1"/>
</dbReference>
<dbReference type="GO" id="GO:0005524">
    <property type="term" value="F:ATP binding"/>
    <property type="evidence" value="ECO:0007669"/>
    <property type="project" value="UniProtKB-KW"/>
</dbReference>
<dbReference type="GO" id="GO:0005694">
    <property type="term" value="C:chromosome"/>
    <property type="evidence" value="ECO:0007669"/>
    <property type="project" value="TreeGrafter"/>
</dbReference>
<proteinExistence type="inferred from homology"/>
<dbReference type="InterPro" id="IPR027417">
    <property type="entry name" value="P-loop_NTPase"/>
</dbReference>
<evidence type="ECO:0000313" key="9">
    <source>
        <dbReference type="Proteomes" id="UP001152795"/>
    </source>
</evidence>
<name>A0A6S7GPU4_PARCT</name>
<dbReference type="SMART" id="SM00490">
    <property type="entry name" value="HELICc"/>
    <property type="match status" value="1"/>
</dbReference>
<dbReference type="AlphaFoldDB" id="A0A6S7GPU4"/>
<organism evidence="8 9">
    <name type="scientific">Paramuricea clavata</name>
    <name type="common">Red gorgonian</name>
    <name type="synonym">Violescent sea-whip</name>
    <dbReference type="NCBI Taxonomy" id="317549"/>
    <lineage>
        <taxon>Eukaryota</taxon>
        <taxon>Metazoa</taxon>
        <taxon>Cnidaria</taxon>
        <taxon>Anthozoa</taxon>
        <taxon>Octocorallia</taxon>
        <taxon>Malacalcyonacea</taxon>
        <taxon>Plexauridae</taxon>
        <taxon>Paramuricea</taxon>
    </lineage>
</organism>
<keyword evidence="9" id="KW-1185">Reference proteome</keyword>
<dbReference type="InterPro" id="IPR011545">
    <property type="entry name" value="DEAD/DEAH_box_helicase_dom"/>
</dbReference>
<evidence type="ECO:0000256" key="4">
    <source>
        <dbReference type="ARBA" id="ARBA00022806"/>
    </source>
</evidence>
<dbReference type="Pfam" id="PF00270">
    <property type="entry name" value="DEAD"/>
    <property type="match status" value="1"/>
</dbReference>
<dbReference type="InterPro" id="IPR001650">
    <property type="entry name" value="Helicase_C-like"/>
</dbReference>
<sequence length="415" mass="46263">YMQNIPAQDEIHPGTIPIQQLQDSTNYQSTTGSDASSKKMSVLQTIFGYEMFKGKQEEAIDAILSGSDCLIILPTGAGKTLCYSIPAIIAGGLTVVISPLLSLMLDQVQHLRSKGLNVAYINSSVSDDDRNTIIHNMVSGNSPYNFVFVTPETAGTEEMRSVFQTLKTNGLLKYIVVDECHCVDMWGFDFRPAYAQLGVLSQLQCPIIALTATCTARTEGVIISSLQITNPIIVRETCNRKNISQIVKAKKGDGKDQVVNEILNEHKNKCGIIYCLQRSDTTDMAYLLQMQGINATYYHGALDPYKKKENFQAWLDGKALVICATIAFGMGIDKPDVRFVIHLSLPQSLECYAQEFGRAGRDGEESTSCIFFCFDDRTRHMHMISSLPESEHRDLKQRKLNEVIKYCIIPKCRKL</sequence>
<dbReference type="PROSITE" id="PS51192">
    <property type="entry name" value="HELICASE_ATP_BIND_1"/>
    <property type="match status" value="1"/>
</dbReference>
<dbReference type="GO" id="GO:0000724">
    <property type="term" value="P:double-strand break repair via homologous recombination"/>
    <property type="evidence" value="ECO:0007669"/>
    <property type="project" value="TreeGrafter"/>
</dbReference>
<keyword evidence="2" id="KW-0547">Nucleotide-binding</keyword>
<keyword evidence="3" id="KW-0378">Hydrolase</keyword>
<evidence type="ECO:0000313" key="8">
    <source>
        <dbReference type="EMBL" id="CAB3993723.1"/>
    </source>
</evidence>
<evidence type="ECO:0000256" key="7">
    <source>
        <dbReference type="ARBA" id="ARBA00034808"/>
    </source>
</evidence>
<evidence type="ECO:0000256" key="1">
    <source>
        <dbReference type="ARBA" id="ARBA00005446"/>
    </source>
</evidence>
<comment type="caution">
    <text evidence="8">The sequence shown here is derived from an EMBL/GenBank/DDBJ whole genome shotgun (WGS) entry which is preliminary data.</text>
</comment>
<reference evidence="8" key="1">
    <citation type="submission" date="2020-04" db="EMBL/GenBank/DDBJ databases">
        <authorList>
            <person name="Alioto T."/>
            <person name="Alioto T."/>
            <person name="Gomez Garrido J."/>
        </authorList>
    </citation>
    <scope>NUCLEOTIDE SEQUENCE</scope>
    <source>
        <strain evidence="8">A484AB</strain>
    </source>
</reference>
<dbReference type="GO" id="GO:0016787">
    <property type="term" value="F:hydrolase activity"/>
    <property type="evidence" value="ECO:0007669"/>
    <property type="project" value="UniProtKB-KW"/>
</dbReference>
<keyword evidence="5" id="KW-0067">ATP-binding</keyword>
<dbReference type="Proteomes" id="UP001152795">
    <property type="component" value="Unassembled WGS sequence"/>
</dbReference>
<evidence type="ECO:0000256" key="2">
    <source>
        <dbReference type="ARBA" id="ARBA00022741"/>
    </source>
</evidence>
<dbReference type="CDD" id="cd17920">
    <property type="entry name" value="DEXHc_RecQ"/>
    <property type="match status" value="1"/>
</dbReference>
<dbReference type="SMART" id="SM00487">
    <property type="entry name" value="DEXDc"/>
    <property type="match status" value="1"/>
</dbReference>
<dbReference type="OrthoDB" id="10261556at2759"/>
<dbReference type="Pfam" id="PF00271">
    <property type="entry name" value="Helicase_C"/>
    <property type="match status" value="1"/>
</dbReference>
<dbReference type="PANTHER" id="PTHR13710">
    <property type="entry name" value="DNA HELICASE RECQ FAMILY MEMBER"/>
    <property type="match status" value="1"/>
</dbReference>
<feature type="non-terminal residue" evidence="8">
    <location>
        <position position="1"/>
    </location>
</feature>
<dbReference type="InterPro" id="IPR014001">
    <property type="entry name" value="Helicase_ATP-bd"/>
</dbReference>
<dbReference type="GO" id="GO:0003676">
    <property type="term" value="F:nucleic acid binding"/>
    <property type="evidence" value="ECO:0007669"/>
    <property type="project" value="InterPro"/>
</dbReference>
<dbReference type="PANTHER" id="PTHR13710:SF152">
    <property type="entry name" value="ATP-DEPENDENT DNA HELICASE Q5"/>
    <property type="match status" value="1"/>
</dbReference>
<dbReference type="NCBIfam" id="TIGR00614">
    <property type="entry name" value="recQ_fam"/>
    <property type="match status" value="1"/>
</dbReference>
<comment type="similarity">
    <text evidence="1">Belongs to the helicase family. RecQ subfamily.</text>
</comment>
<dbReference type="EMBL" id="CACRXK020002316">
    <property type="protein sequence ID" value="CAB3993723.1"/>
    <property type="molecule type" value="Genomic_DNA"/>
</dbReference>
<dbReference type="GO" id="GO:0043138">
    <property type="term" value="F:3'-5' DNA helicase activity"/>
    <property type="evidence" value="ECO:0007669"/>
    <property type="project" value="UniProtKB-EC"/>
</dbReference>
<keyword evidence="4 8" id="KW-0347">Helicase</keyword>
<protein>
    <recommendedName>
        <fullName evidence="7">DNA 3'-5' helicase</fullName>
        <ecNumber evidence="7">5.6.2.4</ecNumber>
    </recommendedName>
</protein>
<accession>A0A6S7GPU4</accession>
<dbReference type="Gene3D" id="3.40.50.300">
    <property type="entry name" value="P-loop containing nucleotide triphosphate hydrolases"/>
    <property type="match status" value="2"/>
</dbReference>
<dbReference type="GO" id="GO:0005737">
    <property type="term" value="C:cytoplasm"/>
    <property type="evidence" value="ECO:0007669"/>
    <property type="project" value="TreeGrafter"/>
</dbReference>
<gene>
    <name evidence="8" type="ORF">PACLA_8A032291</name>
</gene>
<dbReference type="SUPFAM" id="SSF52540">
    <property type="entry name" value="P-loop containing nucleoside triphosphate hydrolases"/>
    <property type="match status" value="1"/>
</dbReference>
<evidence type="ECO:0000256" key="3">
    <source>
        <dbReference type="ARBA" id="ARBA00022801"/>
    </source>
</evidence>
<dbReference type="EC" id="5.6.2.4" evidence="7"/>
<dbReference type="InterPro" id="IPR004589">
    <property type="entry name" value="DNA_helicase_ATP-dep_RecQ"/>
</dbReference>
<comment type="catalytic activity">
    <reaction evidence="6">
        <text>Couples ATP hydrolysis with the unwinding of duplex DNA by translocating in the 3'-5' direction.</text>
        <dbReference type="EC" id="5.6.2.4"/>
    </reaction>
</comment>
<dbReference type="GO" id="GO:0009378">
    <property type="term" value="F:four-way junction helicase activity"/>
    <property type="evidence" value="ECO:0007669"/>
    <property type="project" value="TreeGrafter"/>
</dbReference>